<evidence type="ECO:0000313" key="4">
    <source>
        <dbReference type="WBParaSite" id="SCUD_0001013901-mRNA-1"/>
    </source>
</evidence>
<evidence type="ECO:0000256" key="1">
    <source>
        <dbReference type="SAM" id="MobiDB-lite"/>
    </source>
</evidence>
<dbReference type="EMBL" id="UZAK01033606">
    <property type="protein sequence ID" value="VDP38577.1"/>
    <property type="molecule type" value="Genomic_DNA"/>
</dbReference>
<feature type="compositionally biased region" description="Acidic residues" evidence="1">
    <location>
        <begin position="42"/>
        <end position="71"/>
    </location>
</feature>
<evidence type="ECO:0000313" key="3">
    <source>
        <dbReference type="Proteomes" id="UP000279833"/>
    </source>
</evidence>
<proteinExistence type="predicted"/>
<dbReference type="Proteomes" id="UP000279833">
    <property type="component" value="Unassembled WGS sequence"/>
</dbReference>
<dbReference type="AlphaFoldDB" id="A0A183K568"/>
<sequence length="78" mass="9294">MHFGGLHSALSIHIQCRFLNCSLAGTRLYCKYNGLSMQNIQEEQEEDEQDDDDDDDEEEEKEKVEEEEEEWKLENRLK</sequence>
<gene>
    <name evidence="2" type="ORF">SCUD_LOCUS10139</name>
</gene>
<reference evidence="2 3" key="2">
    <citation type="submission" date="2018-11" db="EMBL/GenBank/DDBJ databases">
        <authorList>
            <consortium name="Pathogen Informatics"/>
        </authorList>
    </citation>
    <scope>NUCLEOTIDE SEQUENCE [LARGE SCALE GENOMIC DNA]</scope>
    <source>
        <strain evidence="2">Dakar</strain>
        <strain evidence="3">Dakar, Senegal</strain>
    </source>
</reference>
<reference evidence="4" key="1">
    <citation type="submission" date="2016-06" db="UniProtKB">
        <authorList>
            <consortium name="WormBaseParasite"/>
        </authorList>
    </citation>
    <scope>IDENTIFICATION</scope>
</reference>
<organism evidence="4">
    <name type="scientific">Schistosoma curassoni</name>
    <dbReference type="NCBI Taxonomy" id="6186"/>
    <lineage>
        <taxon>Eukaryota</taxon>
        <taxon>Metazoa</taxon>
        <taxon>Spiralia</taxon>
        <taxon>Lophotrochozoa</taxon>
        <taxon>Platyhelminthes</taxon>
        <taxon>Trematoda</taxon>
        <taxon>Digenea</taxon>
        <taxon>Strigeidida</taxon>
        <taxon>Schistosomatoidea</taxon>
        <taxon>Schistosomatidae</taxon>
        <taxon>Schistosoma</taxon>
    </lineage>
</organism>
<feature type="region of interest" description="Disordered" evidence="1">
    <location>
        <begin position="40"/>
        <end position="78"/>
    </location>
</feature>
<name>A0A183K568_9TREM</name>
<evidence type="ECO:0000313" key="2">
    <source>
        <dbReference type="EMBL" id="VDP38577.1"/>
    </source>
</evidence>
<accession>A0A183K568</accession>
<dbReference type="WBParaSite" id="SCUD_0001013901-mRNA-1">
    <property type="protein sequence ID" value="SCUD_0001013901-mRNA-1"/>
    <property type="gene ID" value="SCUD_0001013901"/>
</dbReference>
<protein>
    <submittedName>
        <fullName evidence="2 4">Uncharacterized protein</fullName>
    </submittedName>
</protein>
<keyword evidence="3" id="KW-1185">Reference proteome</keyword>